<comment type="caution">
    <text evidence="1">The sequence shown here is derived from an EMBL/GenBank/DDBJ whole genome shotgun (WGS) entry which is preliminary data.</text>
</comment>
<protein>
    <submittedName>
        <fullName evidence="1">Ubiquitin-conjugating enzyme E2-binding protein</fullName>
    </submittedName>
</protein>
<dbReference type="GO" id="GO:0000151">
    <property type="term" value="C:ubiquitin ligase complex"/>
    <property type="evidence" value="ECO:0007669"/>
    <property type="project" value="TreeGrafter"/>
</dbReference>
<name>A0AAN7CSC8_9PEZI</name>
<evidence type="ECO:0000313" key="2">
    <source>
        <dbReference type="Proteomes" id="UP001303647"/>
    </source>
</evidence>
<proteinExistence type="predicted"/>
<dbReference type="GO" id="GO:0031624">
    <property type="term" value="F:ubiquitin conjugating enzyme binding"/>
    <property type="evidence" value="ECO:0007669"/>
    <property type="project" value="TreeGrafter"/>
</dbReference>
<dbReference type="PANTHER" id="PTHR31531:SF2">
    <property type="entry name" value="E3 UBIQUITIN-PROTEIN LIGASE E3D"/>
    <property type="match status" value="1"/>
</dbReference>
<keyword evidence="2" id="KW-1185">Reference proteome</keyword>
<organism evidence="1 2">
    <name type="scientific">Corynascus novoguineensis</name>
    <dbReference type="NCBI Taxonomy" id="1126955"/>
    <lineage>
        <taxon>Eukaryota</taxon>
        <taxon>Fungi</taxon>
        <taxon>Dikarya</taxon>
        <taxon>Ascomycota</taxon>
        <taxon>Pezizomycotina</taxon>
        <taxon>Sordariomycetes</taxon>
        <taxon>Sordariomycetidae</taxon>
        <taxon>Sordariales</taxon>
        <taxon>Chaetomiaceae</taxon>
        <taxon>Corynascus</taxon>
    </lineage>
</organism>
<accession>A0AAN7CSC8</accession>
<dbReference type="InterPro" id="IPR019193">
    <property type="entry name" value="UBQ-conj_enz_E2-bd_prot"/>
</dbReference>
<sequence length="369" mass="40166">MSSTDCNLYAELLANIRQISLAATLPSPCDASTQVVVSADCKSVVLKHRNSTHTLTLPAKTSLGPTVLPIQEKQSGSKSLEWRLPLDVASLPVSNQADCMPWSATDLGTGSGVACRRCGSDIVRPGSVTVWKDLPSENWAEMMEFWHCHKPDHHHHDHDAKNGKAAEENLATRGYGASSAISAQKGVGFVDLTTLLFDEADCETVTVSFFNFRTSAVTLLKWQISCNSSSGAAPDIPECLAATLISTISRSGSSKSLVMPINDVVHGTDGQSSSENAVHIWVINSSIVYASSAHPQCTPAIKLLYRPLSLQEADKMLEAVTCDSQEINLPAQALNDVMRHLEHSNALLPLKERKFREWNVGLLTRWEHR</sequence>
<dbReference type="Pfam" id="PF09814">
    <property type="entry name" value="HECT_2"/>
    <property type="match status" value="1"/>
</dbReference>
<evidence type="ECO:0000313" key="1">
    <source>
        <dbReference type="EMBL" id="KAK4247425.1"/>
    </source>
</evidence>
<reference evidence="1" key="2">
    <citation type="submission" date="2023-05" db="EMBL/GenBank/DDBJ databases">
        <authorList>
            <consortium name="Lawrence Berkeley National Laboratory"/>
            <person name="Steindorff A."/>
            <person name="Hensen N."/>
            <person name="Bonometti L."/>
            <person name="Westerberg I."/>
            <person name="Brannstrom I.O."/>
            <person name="Guillou S."/>
            <person name="Cros-Aarteil S."/>
            <person name="Calhoun S."/>
            <person name="Haridas S."/>
            <person name="Kuo A."/>
            <person name="Mondo S."/>
            <person name="Pangilinan J."/>
            <person name="Riley R."/>
            <person name="Labutti K."/>
            <person name="Andreopoulos B."/>
            <person name="Lipzen A."/>
            <person name="Chen C."/>
            <person name="Yanf M."/>
            <person name="Daum C."/>
            <person name="Ng V."/>
            <person name="Clum A."/>
            <person name="Ohm R."/>
            <person name="Martin F."/>
            <person name="Silar P."/>
            <person name="Natvig D."/>
            <person name="Lalanne C."/>
            <person name="Gautier V."/>
            <person name="Ament-Velasquez S.L."/>
            <person name="Kruys A."/>
            <person name="Hutchinson M.I."/>
            <person name="Powell A.J."/>
            <person name="Barry K."/>
            <person name="Miller A.N."/>
            <person name="Grigoriev I.V."/>
            <person name="Debuchy R."/>
            <person name="Gladieux P."/>
            <person name="Thoren M.H."/>
            <person name="Johannesson H."/>
        </authorList>
    </citation>
    <scope>NUCLEOTIDE SEQUENCE</scope>
    <source>
        <strain evidence="1">CBS 359.72</strain>
    </source>
</reference>
<dbReference type="EMBL" id="MU857654">
    <property type="protein sequence ID" value="KAK4247425.1"/>
    <property type="molecule type" value="Genomic_DNA"/>
</dbReference>
<dbReference type="Proteomes" id="UP001303647">
    <property type="component" value="Unassembled WGS sequence"/>
</dbReference>
<dbReference type="AlphaFoldDB" id="A0AAN7CSC8"/>
<dbReference type="GO" id="GO:0000209">
    <property type="term" value="P:protein polyubiquitination"/>
    <property type="evidence" value="ECO:0007669"/>
    <property type="project" value="TreeGrafter"/>
</dbReference>
<dbReference type="GO" id="GO:0006513">
    <property type="term" value="P:protein monoubiquitination"/>
    <property type="evidence" value="ECO:0007669"/>
    <property type="project" value="TreeGrafter"/>
</dbReference>
<dbReference type="GO" id="GO:0030332">
    <property type="term" value="F:cyclin binding"/>
    <property type="evidence" value="ECO:0007669"/>
    <property type="project" value="TreeGrafter"/>
</dbReference>
<dbReference type="GO" id="GO:0061630">
    <property type="term" value="F:ubiquitin protein ligase activity"/>
    <property type="evidence" value="ECO:0007669"/>
    <property type="project" value="TreeGrafter"/>
</dbReference>
<dbReference type="GO" id="GO:0005634">
    <property type="term" value="C:nucleus"/>
    <property type="evidence" value="ECO:0007669"/>
    <property type="project" value="TreeGrafter"/>
</dbReference>
<dbReference type="GO" id="GO:0043161">
    <property type="term" value="P:proteasome-mediated ubiquitin-dependent protein catabolic process"/>
    <property type="evidence" value="ECO:0007669"/>
    <property type="project" value="TreeGrafter"/>
</dbReference>
<dbReference type="PANTHER" id="PTHR31531">
    <property type="entry name" value="E3 UBIQUITIN-PROTEIN LIGASE E3D FAMILY MEMBER"/>
    <property type="match status" value="1"/>
</dbReference>
<gene>
    <name evidence="1" type="ORF">C7999DRAFT_14577</name>
</gene>
<dbReference type="GO" id="GO:0051865">
    <property type="term" value="P:protein autoubiquitination"/>
    <property type="evidence" value="ECO:0007669"/>
    <property type="project" value="TreeGrafter"/>
</dbReference>
<dbReference type="GO" id="GO:0005829">
    <property type="term" value="C:cytosol"/>
    <property type="evidence" value="ECO:0007669"/>
    <property type="project" value="TreeGrafter"/>
</dbReference>
<reference evidence="1" key="1">
    <citation type="journal article" date="2023" name="Mol. Phylogenet. Evol.">
        <title>Genome-scale phylogeny and comparative genomics of the fungal order Sordariales.</title>
        <authorList>
            <person name="Hensen N."/>
            <person name="Bonometti L."/>
            <person name="Westerberg I."/>
            <person name="Brannstrom I.O."/>
            <person name="Guillou S."/>
            <person name="Cros-Aarteil S."/>
            <person name="Calhoun S."/>
            <person name="Haridas S."/>
            <person name="Kuo A."/>
            <person name="Mondo S."/>
            <person name="Pangilinan J."/>
            <person name="Riley R."/>
            <person name="LaButti K."/>
            <person name="Andreopoulos B."/>
            <person name="Lipzen A."/>
            <person name="Chen C."/>
            <person name="Yan M."/>
            <person name="Daum C."/>
            <person name="Ng V."/>
            <person name="Clum A."/>
            <person name="Steindorff A."/>
            <person name="Ohm R.A."/>
            <person name="Martin F."/>
            <person name="Silar P."/>
            <person name="Natvig D.O."/>
            <person name="Lalanne C."/>
            <person name="Gautier V."/>
            <person name="Ament-Velasquez S.L."/>
            <person name="Kruys A."/>
            <person name="Hutchinson M.I."/>
            <person name="Powell A.J."/>
            <person name="Barry K."/>
            <person name="Miller A.N."/>
            <person name="Grigoriev I.V."/>
            <person name="Debuchy R."/>
            <person name="Gladieux P."/>
            <person name="Hiltunen Thoren M."/>
            <person name="Johannesson H."/>
        </authorList>
    </citation>
    <scope>NUCLEOTIDE SEQUENCE</scope>
    <source>
        <strain evidence="1">CBS 359.72</strain>
    </source>
</reference>